<dbReference type="GeneID" id="66106641"/>
<comment type="caution">
    <text evidence="1">The sequence shown here is derived from an EMBL/GenBank/DDBJ whole genome shotgun (WGS) entry which is preliminary data.</text>
</comment>
<sequence>MSLCKDPATTSHLEHYKSELTRDKDLKESVFHACTAIEKEFHTNASKQSIYKVLKTITGWVQSEQGQLADARVIACNKGKGCTICHSHVTIDTESDDDEDDPDKVAVHSDSDTESIKMVIDEEASRAGWFLKFFKAKSSNVVTEDKHKEPYKIRVFACYQCPLH</sequence>
<dbReference type="OrthoDB" id="3039715at2759"/>
<protein>
    <submittedName>
        <fullName evidence="1">Uncharacterized protein</fullName>
    </submittedName>
</protein>
<keyword evidence="2" id="KW-1185">Reference proteome</keyword>
<reference evidence="1" key="1">
    <citation type="submission" date="2020-11" db="EMBL/GenBank/DDBJ databases">
        <title>Adaptations for nitrogen fixation in a non-lichenized fungal sporocarp promotes dispersal by wood-feeding termites.</title>
        <authorList>
            <consortium name="DOE Joint Genome Institute"/>
            <person name="Koch R.A."/>
            <person name="Yoon G."/>
            <person name="Arayal U."/>
            <person name="Lail K."/>
            <person name="Amirebrahimi M."/>
            <person name="Labutti K."/>
            <person name="Lipzen A."/>
            <person name="Riley R."/>
            <person name="Barry K."/>
            <person name="Henrissat B."/>
            <person name="Grigoriev I.V."/>
            <person name="Herr J.R."/>
            <person name="Aime M.C."/>
        </authorList>
    </citation>
    <scope>NUCLEOTIDE SEQUENCE</scope>
    <source>
        <strain evidence="1">MCA 3950</strain>
    </source>
</reference>
<dbReference type="RefSeq" id="XP_043037298.1">
    <property type="nucleotide sequence ID" value="XM_043184344.1"/>
</dbReference>
<name>A0A9P7VNI4_9AGAR</name>
<gene>
    <name evidence="1" type="ORF">BT62DRAFT_921728</name>
</gene>
<dbReference type="EMBL" id="MU250543">
    <property type="protein sequence ID" value="KAG7443798.1"/>
    <property type="molecule type" value="Genomic_DNA"/>
</dbReference>
<dbReference type="AlphaFoldDB" id="A0A9P7VNI4"/>
<evidence type="ECO:0000313" key="2">
    <source>
        <dbReference type="Proteomes" id="UP000812287"/>
    </source>
</evidence>
<organism evidence="1 2">
    <name type="scientific">Guyanagaster necrorhizus</name>
    <dbReference type="NCBI Taxonomy" id="856835"/>
    <lineage>
        <taxon>Eukaryota</taxon>
        <taxon>Fungi</taxon>
        <taxon>Dikarya</taxon>
        <taxon>Basidiomycota</taxon>
        <taxon>Agaricomycotina</taxon>
        <taxon>Agaricomycetes</taxon>
        <taxon>Agaricomycetidae</taxon>
        <taxon>Agaricales</taxon>
        <taxon>Marasmiineae</taxon>
        <taxon>Physalacriaceae</taxon>
        <taxon>Guyanagaster</taxon>
    </lineage>
</organism>
<evidence type="ECO:0000313" key="1">
    <source>
        <dbReference type="EMBL" id="KAG7443798.1"/>
    </source>
</evidence>
<accession>A0A9P7VNI4</accession>
<proteinExistence type="predicted"/>
<dbReference type="Proteomes" id="UP000812287">
    <property type="component" value="Unassembled WGS sequence"/>
</dbReference>